<keyword evidence="2" id="KW-0282">Flagellum</keyword>
<reference evidence="2 3" key="1">
    <citation type="submission" date="2018-07" db="EMBL/GenBank/DDBJ databases">
        <title>Campylobacter zealandensis sp. nov., isolated from birds and water in New Zealand.</title>
        <authorList>
            <person name="Wilkinson D.A."/>
            <person name="Biggs P.J."/>
            <person name="French N.P."/>
            <person name="Midwinter A.C."/>
        </authorList>
    </citation>
    <scope>NUCLEOTIDE SEQUENCE [LARGE SCALE GENOMIC DNA]</scope>
    <source>
        <strain evidence="2 3">B423b</strain>
    </source>
</reference>
<feature type="coiled-coil region" evidence="1">
    <location>
        <begin position="39"/>
        <end position="96"/>
    </location>
</feature>
<evidence type="ECO:0000256" key="1">
    <source>
        <dbReference type="SAM" id="Coils"/>
    </source>
</evidence>
<sequence>MIKKHLDEVNAILEDLISLTTEDIENIKVAKHESVSSSVEEKNKLISKFNQAKKELDQALITLNNSSTAGLSQVLDDEDKQKLDQLKNNLQTLYAKNKEYAKFVLIVKDFLDGLLNKMFDTNNGTNNAYGDKKTTPESFFKINV</sequence>
<protein>
    <submittedName>
        <fullName evidence="2">Flagellar protein FlgN</fullName>
    </submittedName>
</protein>
<dbReference type="OrthoDB" id="5334106at2"/>
<dbReference type="InterPro" id="IPR007809">
    <property type="entry name" value="FlgN-like"/>
</dbReference>
<dbReference type="Proteomes" id="UP000292583">
    <property type="component" value="Unassembled WGS sequence"/>
</dbReference>
<accession>A0A4Q9JW21</accession>
<keyword evidence="2" id="KW-0969">Cilium</keyword>
<dbReference type="RefSeq" id="WP_131165811.1">
    <property type="nucleotide sequence ID" value="NZ_CP076657.1"/>
</dbReference>
<keyword evidence="1" id="KW-0175">Coiled coil</keyword>
<evidence type="ECO:0000313" key="2">
    <source>
        <dbReference type="EMBL" id="TBR81098.1"/>
    </source>
</evidence>
<dbReference type="GO" id="GO:0044780">
    <property type="term" value="P:bacterial-type flagellum assembly"/>
    <property type="evidence" value="ECO:0007669"/>
    <property type="project" value="InterPro"/>
</dbReference>
<comment type="caution">
    <text evidence="2">The sequence shown here is derived from an EMBL/GenBank/DDBJ whole genome shotgun (WGS) entry which is preliminary data.</text>
</comment>
<keyword evidence="2" id="KW-0966">Cell projection</keyword>
<organism evidence="2 3">
    <name type="scientific">Campylobacter novaezeelandiae</name>
    <dbReference type="NCBI Taxonomy" id="2267891"/>
    <lineage>
        <taxon>Bacteria</taxon>
        <taxon>Pseudomonadati</taxon>
        <taxon>Campylobacterota</taxon>
        <taxon>Epsilonproteobacteria</taxon>
        <taxon>Campylobacterales</taxon>
        <taxon>Campylobacteraceae</taxon>
        <taxon>Campylobacter</taxon>
    </lineage>
</organism>
<proteinExistence type="predicted"/>
<dbReference type="AlphaFoldDB" id="A0A4Q9JW21"/>
<keyword evidence="3" id="KW-1185">Reference proteome</keyword>
<evidence type="ECO:0000313" key="3">
    <source>
        <dbReference type="Proteomes" id="UP000292583"/>
    </source>
</evidence>
<name>A0A4Q9JW21_9BACT</name>
<dbReference type="EMBL" id="QPGR01000007">
    <property type="protein sequence ID" value="TBR81098.1"/>
    <property type="molecule type" value="Genomic_DNA"/>
</dbReference>
<gene>
    <name evidence="2" type="ORF">DU473_04660</name>
</gene>
<dbReference type="Pfam" id="PF05130">
    <property type="entry name" value="FlgN"/>
    <property type="match status" value="1"/>
</dbReference>